<dbReference type="SUPFAM" id="SSF56553">
    <property type="entry name" value="Insert subdomain of RNA polymerase alpha subunit"/>
    <property type="match status" value="1"/>
</dbReference>
<keyword evidence="5" id="KW-0808">Transferase</keyword>
<evidence type="ECO:0000256" key="6">
    <source>
        <dbReference type="ARBA" id="ARBA00022695"/>
    </source>
</evidence>
<dbReference type="GeneID" id="40511935"/>
<dbReference type="SUPFAM" id="SSF47789">
    <property type="entry name" value="C-terminal domain of RNA polymerase alpha subunit"/>
    <property type="match status" value="1"/>
</dbReference>
<reference evidence="11" key="1">
    <citation type="submission" date="2018-11" db="EMBL/GenBank/DDBJ databases">
        <title>Complete chloroplast genomes at low taxonomic levels: A case study using Amphilophium (Bignonieae, Bignoniaceae).</title>
        <authorList>
            <person name="Thode V.A."/>
            <person name="Lohmann L.G."/>
        </authorList>
    </citation>
    <scope>NUCLEOTIDE SEQUENCE</scope>
</reference>
<evidence type="ECO:0000313" key="11">
    <source>
        <dbReference type="EMBL" id="QCU48269.1"/>
    </source>
</evidence>
<dbReference type="Gene3D" id="2.170.120.12">
    <property type="entry name" value="DNA-directed RNA polymerase, insert domain"/>
    <property type="match status" value="1"/>
</dbReference>
<dbReference type="InterPro" id="IPR036643">
    <property type="entry name" value="RNApol_insert_sf"/>
</dbReference>
<protein>
    <recommendedName>
        <fullName evidence="3">DNA-directed RNA polymerase</fullName>
        <ecNumber evidence="3">2.7.7.6</ecNumber>
    </recommendedName>
    <alternativeName>
        <fullName evidence="8">Plastid-encoded RNA polymerase subunit alpha</fullName>
    </alternativeName>
</protein>
<dbReference type="InterPro" id="IPR011260">
    <property type="entry name" value="RNAP_asu_C"/>
</dbReference>
<comment type="similarity">
    <text evidence="2">Belongs to the RNA polymerase alpha chain family.</text>
</comment>
<keyword evidence="7" id="KW-0804">Transcription</keyword>
<dbReference type="InterPro" id="IPR036603">
    <property type="entry name" value="RBP11-like"/>
</dbReference>
<evidence type="ECO:0000256" key="1">
    <source>
        <dbReference type="ARBA" id="ARBA00004026"/>
    </source>
</evidence>
<dbReference type="RefSeq" id="YP_009662747.1">
    <property type="nucleotide sequence ID" value="NC_042933.1"/>
</dbReference>
<dbReference type="EMBL" id="MK163625">
    <property type="protein sequence ID" value="QCU48312.1"/>
    <property type="molecule type" value="Genomic_DNA"/>
</dbReference>
<evidence type="ECO:0000256" key="5">
    <source>
        <dbReference type="ARBA" id="ARBA00022679"/>
    </source>
</evidence>
<gene>
    <name evidence="11" type="primary">rpoA</name>
</gene>
<dbReference type="AlphaFoldDB" id="A0A4P9HQZ3"/>
<keyword evidence="11" id="KW-0150">Chloroplast</keyword>
<dbReference type="RefSeq" id="YP_009662790.1">
    <property type="nucleotide sequence ID" value="NC_042933.1"/>
</dbReference>
<dbReference type="InterPro" id="IPR011263">
    <property type="entry name" value="DNA-dir_RNA_pol_RpoA/D/Rpb3"/>
</dbReference>
<geneLocation type="chloroplast" evidence="11"/>
<comment type="catalytic activity">
    <reaction evidence="9">
        <text>RNA(n) + a ribonucleoside 5'-triphosphate = RNA(n+1) + diphosphate</text>
        <dbReference type="Rhea" id="RHEA:21248"/>
        <dbReference type="Rhea" id="RHEA-COMP:14527"/>
        <dbReference type="Rhea" id="RHEA-COMP:17342"/>
        <dbReference type="ChEBI" id="CHEBI:33019"/>
        <dbReference type="ChEBI" id="CHEBI:61557"/>
        <dbReference type="ChEBI" id="CHEBI:140395"/>
        <dbReference type="EC" id="2.7.7.6"/>
    </reaction>
</comment>
<dbReference type="GO" id="GO:0005737">
    <property type="term" value="C:cytoplasm"/>
    <property type="evidence" value="ECO:0007669"/>
    <property type="project" value="UniProtKB-ARBA"/>
</dbReference>
<keyword evidence="11" id="KW-0934">Plastid</keyword>
<dbReference type="EC" id="2.7.7.6" evidence="3"/>
<dbReference type="EMBL" id="MK163625">
    <property type="protein sequence ID" value="QCU48269.1"/>
    <property type="molecule type" value="Genomic_DNA"/>
</dbReference>
<sequence length="357" mass="41340">MTYEAIRVPIWETQWRCVELRKDNVRLHYGRFYLAPLFLDQADLIGSSMRKALLTELEGTCITYVKLMDVAHQYSIISGVKEPVYDLVMNLKKVVLRNNQRIDNSPNIFKGRLSVKGPAILTAKDILFSDSAIEVVDNNQYIATVTESVRLTIDLIVERKTKSERGKLRTFQEGSYPVGDTFSPVLNMNYSTHYYSRDKKYDTHSSIKDDNPYIRDNQKKEVLFLEIWTNGSLTPVEALDRTCQKLAKLFTAPLRMNEKDNQFTNKDHFVVLSSLTCRTRWERIRHESTKVATQSIFIDQFEFTPKIYNGLKKAGINKLYDVLNHSYEDLMKIEFLGLDDVKKITSTIADFLEVDSD</sequence>
<name>A0A4P9HQZ3_9LAMI</name>
<dbReference type="CDD" id="cd06928">
    <property type="entry name" value="RNAP_alpha_NTD"/>
    <property type="match status" value="1"/>
</dbReference>
<dbReference type="Gene3D" id="1.10.150.20">
    <property type="entry name" value="5' to 3' exonuclease, C-terminal subdomain"/>
    <property type="match status" value="1"/>
</dbReference>
<evidence type="ECO:0000256" key="9">
    <source>
        <dbReference type="ARBA" id="ARBA00048552"/>
    </source>
</evidence>
<dbReference type="GO" id="GO:0000428">
    <property type="term" value="C:DNA-directed RNA polymerase complex"/>
    <property type="evidence" value="ECO:0007669"/>
    <property type="project" value="UniProtKB-KW"/>
</dbReference>
<dbReference type="Gene3D" id="3.30.1360.10">
    <property type="entry name" value="RNA polymerase, RBP11-like subunit"/>
    <property type="match status" value="1"/>
</dbReference>
<dbReference type="GO" id="GO:0003677">
    <property type="term" value="F:DNA binding"/>
    <property type="evidence" value="ECO:0007669"/>
    <property type="project" value="InterPro"/>
</dbReference>
<dbReference type="GO" id="GO:0006351">
    <property type="term" value="P:DNA-templated transcription"/>
    <property type="evidence" value="ECO:0007669"/>
    <property type="project" value="InterPro"/>
</dbReference>
<dbReference type="InterPro" id="IPR011262">
    <property type="entry name" value="DNA-dir_RNA_pol_insert"/>
</dbReference>
<evidence type="ECO:0000256" key="3">
    <source>
        <dbReference type="ARBA" id="ARBA00012418"/>
    </source>
</evidence>
<evidence type="ECO:0000259" key="10">
    <source>
        <dbReference type="SMART" id="SM00662"/>
    </source>
</evidence>
<evidence type="ECO:0000256" key="4">
    <source>
        <dbReference type="ARBA" id="ARBA00022478"/>
    </source>
</evidence>
<dbReference type="GO" id="GO:0003899">
    <property type="term" value="F:DNA-directed RNA polymerase activity"/>
    <property type="evidence" value="ECO:0007669"/>
    <property type="project" value="UniProtKB-EC"/>
</dbReference>
<evidence type="ECO:0000256" key="8">
    <source>
        <dbReference type="ARBA" id="ARBA00031776"/>
    </source>
</evidence>
<evidence type="ECO:0000256" key="2">
    <source>
        <dbReference type="ARBA" id="ARBA00007123"/>
    </source>
</evidence>
<dbReference type="SUPFAM" id="SSF55257">
    <property type="entry name" value="RBP11-like subunits of RNA polymerase"/>
    <property type="match status" value="1"/>
</dbReference>
<feature type="domain" description="DNA-directed RNA polymerase RpoA/D/Rpb3-type" evidence="10">
    <location>
        <begin position="29"/>
        <end position="256"/>
    </location>
</feature>
<organism evidence="11">
    <name type="scientific">Amphilophium carolinae</name>
    <dbReference type="NCBI Taxonomy" id="545665"/>
    <lineage>
        <taxon>Eukaryota</taxon>
        <taxon>Viridiplantae</taxon>
        <taxon>Streptophyta</taxon>
        <taxon>Embryophyta</taxon>
        <taxon>Tracheophyta</taxon>
        <taxon>Spermatophyta</taxon>
        <taxon>Magnoliopsida</taxon>
        <taxon>eudicotyledons</taxon>
        <taxon>Gunneridae</taxon>
        <taxon>Pentapetalae</taxon>
        <taxon>asterids</taxon>
        <taxon>lamiids</taxon>
        <taxon>Lamiales</taxon>
        <taxon>Bignoniaceae</taxon>
        <taxon>Bignonieae</taxon>
        <taxon>Amphilophium</taxon>
    </lineage>
</organism>
<dbReference type="GeneID" id="40512002"/>
<dbReference type="SMART" id="SM00662">
    <property type="entry name" value="RPOLD"/>
    <property type="match status" value="1"/>
</dbReference>
<proteinExistence type="inferred from homology"/>
<dbReference type="Pfam" id="PF03118">
    <property type="entry name" value="RNA_pol_A_CTD"/>
    <property type="match status" value="1"/>
</dbReference>
<dbReference type="Pfam" id="PF01000">
    <property type="entry name" value="RNA_pol_A_bac"/>
    <property type="match status" value="1"/>
</dbReference>
<keyword evidence="6" id="KW-0548">Nucleotidyltransferase</keyword>
<evidence type="ECO:0000256" key="7">
    <source>
        <dbReference type="ARBA" id="ARBA00023163"/>
    </source>
</evidence>
<accession>A0A4P9HQZ3</accession>
<dbReference type="GO" id="GO:0046983">
    <property type="term" value="F:protein dimerization activity"/>
    <property type="evidence" value="ECO:0007669"/>
    <property type="project" value="InterPro"/>
</dbReference>
<comment type="function">
    <text evidence="1">DNA-dependent RNA polymerase catalyzes the transcription of DNA into RNA using the four ribonucleoside triphosphates as substrates.</text>
</comment>
<keyword evidence="4" id="KW-0240">DNA-directed RNA polymerase</keyword>
<dbReference type="Pfam" id="PF01193">
    <property type="entry name" value="RNA_pol_L"/>
    <property type="match status" value="1"/>
</dbReference>